<dbReference type="InterPro" id="IPR013517">
    <property type="entry name" value="FG-GAP"/>
</dbReference>
<dbReference type="STRING" id="1346286.SAMN05444362_102153"/>
<comment type="subcellular location">
    <subcellularLocation>
        <location evidence="1">Secreted</location>
    </subcellularLocation>
</comment>
<accession>A0A1M4W7T2</accession>
<dbReference type="PANTHER" id="PTHR32305">
    <property type="match status" value="1"/>
</dbReference>
<dbReference type="Pfam" id="PF15528">
    <property type="entry name" value="Ntox23"/>
    <property type="match status" value="1"/>
</dbReference>
<proteinExistence type="predicted"/>
<gene>
    <name evidence="9" type="ORF">SAMN05444362_102153</name>
</gene>
<reference evidence="10" key="1">
    <citation type="submission" date="2016-11" db="EMBL/GenBank/DDBJ databases">
        <authorList>
            <person name="Varghese N."/>
            <person name="Submissions S."/>
        </authorList>
    </citation>
    <scope>NUCLEOTIDE SEQUENCE [LARGE SCALE GENOMIC DNA]</scope>
    <source>
        <strain evidence="10">DSM 27370</strain>
    </source>
</reference>
<evidence type="ECO:0000256" key="5">
    <source>
        <dbReference type="ARBA" id="ARBA00023026"/>
    </source>
</evidence>
<dbReference type="Gene3D" id="2.180.10.10">
    <property type="entry name" value="RHS repeat-associated core"/>
    <property type="match status" value="2"/>
</dbReference>
<evidence type="ECO:0000256" key="6">
    <source>
        <dbReference type="SAM" id="Phobius"/>
    </source>
</evidence>
<evidence type="ECO:0000259" key="7">
    <source>
        <dbReference type="Pfam" id="PF15528"/>
    </source>
</evidence>
<dbReference type="InterPro" id="IPR050708">
    <property type="entry name" value="T6SS_VgrG/RHS"/>
</dbReference>
<dbReference type="InterPro" id="IPR028994">
    <property type="entry name" value="Integrin_alpha_N"/>
</dbReference>
<evidence type="ECO:0000313" key="10">
    <source>
        <dbReference type="Proteomes" id="UP000184480"/>
    </source>
</evidence>
<feature type="transmembrane region" description="Helical" evidence="6">
    <location>
        <begin position="1771"/>
        <end position="1801"/>
    </location>
</feature>
<keyword evidence="5" id="KW-0843">Virulence</keyword>
<feature type="domain" description="Teneurin-like YD-shell" evidence="8">
    <location>
        <begin position="1623"/>
        <end position="1730"/>
    </location>
</feature>
<sequence length="2062" mass="230599">MFISNKKITMKKSIIYIITICFVCTLSILSSTLFAKADGNTTYLPDTSKDVGDIPYEIKVTPQGALTYTVPIECYQSPNGLQPNISLVYNSMAGMGSVGMGWSIGGISAITRVNSSNYYDGEVRAANLSDTCSFSLDGIRLVKQEGTSFLITEQGNILVKPSIEDDGNFRFEVFYPNGNKATYRSNWLAGSQTYLSYPITKMEDKVGNFISYEYEFVNGIAHIKHIYYYAANNFNQIGSVHFQYTPITSKGVPFFFDGVEVSQTRLLNRIQIQGVMAANDIYDINLSYKYVEEKDTYYLEKIGKKHTGSNKELNPLTFTYGKDKEENLNITQRELTGYPTTLDSIVSLIPVKFSSKEATNGLIVMPEKSIFNWAASLDYNIIPGFSGYASGGNAYIYKNVSDTKALPLKLDLNSPFFIKSQDGRTVQLQGHFRGLYTIDHKGDGNNVIFQIVEKTRLYDEYKDISTQRFTFWRGENFETKDSITIDIPEKHVMYKNKGETISNITRSYLVGDFIGDGYERLLYITHHKDFNEDTRASSAIVIDFNQNAVIYNKECFDVSYGDIVCAIDFDGDGKNEIFHMNDKGMYVYKFTLDTGFTKIAGYDMPYMLPSTNNKTGKIGHIYLFGDMNGDGKTDVIRSPISKELANDKDYWTYYFSNGRDGFVHADYTLEETAPFYSDNKYILQDVDGNGLPDLVMLDQDGIVSIYKNIKGQFRAGPIVAPDKIDKRSKLVISRVREANKLYPVMGIKEKNLALINNSVNEQEDRLMATSVNSYGVETKYTYGTLTNKEICSVGEQDTVPFPYNYLIEDIFVLKDIKTELNGANISSGSYKYHNPVVHRQGLGFRGFEQVAITDNLRGKTTIQNYDPLKFGVLTSVQTPTMTVKSDYDALVAKNKQLQLLLKKEVQQDLLRGTSVTSNFKYDTYGNLTNKSVDYGDGINNETSYKLENIDNGSSYILGLLKEEQQTSTRAGASSSSKAEISYNNLFLPVSKKNYYNNNQVSEEAYVYDASNNLQQLQSRNYTSADWLTTKYEYDTYGRKVKETDPLGLFTVYEYGGKDRLQSVKNHKGHTISYTYDSWGNNTLTTYADGTTESMALNWETSPQGAVFSITTKKSGEPASKIYYDALGREIRTGSQRFDGSYLYTDNIYDELGRLQKTSLPFKSGSPSLWNESSYDTYDRIKSVTYASGKKDTYAYNKLKVKSVIDGIGSLKTYDTSGEVIRVADASGSIMYNYRPDGQPKSIVAPGDITTSFEYDQYGRQTAIIDPSAGTKRFGYDLAGNINKETDARGKVTNLTYDKYGRLTKKEVVGEFTTTHQYTADNLLESEISTNGTARTYTYDNLFRLKTQKESILDGKWLEKTFDYLSDGNVGSISYKSQSGNIATENYEYTNGHHTGLKLDNTLSVWKLTAENDLGMPTASLTGNIERGYTYDAYGLPTGRTLKNGSSIIQNFGYKFDAKTGNLLWRKDNTRNIQEDFVYDDLNRLTRFGSTTIQYNNQGNIIDHSAIGYFSYSKNKPYAIEKVQPYTENLPQHQQDITYNAQMRPVSIAENGYKALFSYDTDGNRIKMNLMRNDTLQRNRYYVGGIYEIDETLAGTSERLYLGGDAYSAAAVYVKEASGWTVNYIGRDYLGSITHVMDQTGVVRQELSYDPWGRFRNPVDQALYDLNERVTLVLGDRGYTGHEHLSVFGLINMNARLYDPVIGRFLSPDPYVQAPDFSQNFNRYSYALNNPFRYTDPNGEFAFIPIAIIAAAAFATGYVAHGIATGNWGMAAIYSGGLSALASGIAASTMGVGTLSGALVFAGKDVANTLLSNIIKPIPVNVPFLSEINGFGVSISPVAMLTAGVGSVALGGGFRIGAAVSVSQKIGDWTLMANGSMFGGGAGNNLKNTLSGGFAYDDGKRGFSYMFNRYNYSNEPGGKQSTGTIGVRYKDLSIKHENDLFARSGDKQRTAALEVGYKGYSAGFNIYTTDPSRDEYGVKMTEEHAQNRKGVYDGGYQLASPFYIGVRQGNSTTKIGMNIPQVGWFQNAMHRYLTKNPDFHYGTYKNNFIQKGTWTNSNSLYTY</sequence>
<keyword evidence="6" id="KW-0812">Transmembrane</keyword>
<dbReference type="PANTHER" id="PTHR32305:SF15">
    <property type="entry name" value="PROTEIN RHSA-RELATED"/>
    <property type="match status" value="1"/>
</dbReference>
<organism evidence="9 10">
    <name type="scientific">Dysgonomonas macrotermitis</name>
    <dbReference type="NCBI Taxonomy" id="1346286"/>
    <lineage>
        <taxon>Bacteria</taxon>
        <taxon>Pseudomonadati</taxon>
        <taxon>Bacteroidota</taxon>
        <taxon>Bacteroidia</taxon>
        <taxon>Bacteroidales</taxon>
        <taxon>Dysgonomonadaceae</taxon>
        <taxon>Dysgonomonas</taxon>
    </lineage>
</organism>
<dbReference type="Pfam" id="PF25023">
    <property type="entry name" value="TEN_YD-shell"/>
    <property type="match status" value="1"/>
</dbReference>
<dbReference type="SUPFAM" id="SSF69318">
    <property type="entry name" value="Integrin alpha N-terminal domain"/>
    <property type="match status" value="1"/>
</dbReference>
<keyword evidence="10" id="KW-1185">Reference proteome</keyword>
<dbReference type="EMBL" id="FQUC01000002">
    <property type="protein sequence ID" value="SHE77321.1"/>
    <property type="molecule type" value="Genomic_DNA"/>
</dbReference>
<dbReference type="InterPro" id="IPR029115">
    <property type="entry name" value="Ntox23"/>
</dbReference>
<dbReference type="NCBIfam" id="TIGR01643">
    <property type="entry name" value="YD_repeat_2x"/>
    <property type="match status" value="2"/>
</dbReference>
<dbReference type="OrthoDB" id="6225685at2"/>
<keyword evidence="2" id="KW-0964">Secreted</keyword>
<dbReference type="InterPro" id="IPR006530">
    <property type="entry name" value="YD"/>
</dbReference>
<dbReference type="GO" id="GO:0005737">
    <property type="term" value="C:cytoplasm"/>
    <property type="evidence" value="ECO:0007669"/>
    <property type="project" value="InterPro"/>
</dbReference>
<dbReference type="InterPro" id="IPR022385">
    <property type="entry name" value="Rhs_assc_core"/>
</dbReference>
<dbReference type="NCBIfam" id="TIGR03696">
    <property type="entry name" value="Rhs_assc_core"/>
    <property type="match status" value="1"/>
</dbReference>
<name>A0A1M4W7T2_9BACT</name>
<feature type="transmembrane region" description="Helical" evidence="6">
    <location>
        <begin position="1740"/>
        <end position="1759"/>
    </location>
</feature>
<feature type="domain" description="Bacterial toxin 23" evidence="7">
    <location>
        <begin position="1867"/>
        <end position="2030"/>
    </location>
</feature>
<dbReference type="GO" id="GO:0005576">
    <property type="term" value="C:extracellular region"/>
    <property type="evidence" value="ECO:0007669"/>
    <property type="project" value="UniProtKB-SubCell"/>
</dbReference>
<keyword evidence="6" id="KW-0472">Membrane</keyword>
<dbReference type="Proteomes" id="UP000184480">
    <property type="component" value="Unassembled WGS sequence"/>
</dbReference>
<evidence type="ECO:0000256" key="2">
    <source>
        <dbReference type="ARBA" id="ARBA00022525"/>
    </source>
</evidence>
<dbReference type="InterPro" id="IPR056823">
    <property type="entry name" value="TEN-like_YD-shell"/>
</dbReference>
<keyword evidence="4" id="KW-0677">Repeat</keyword>
<keyword evidence="3" id="KW-0732">Signal</keyword>
<evidence type="ECO:0000256" key="3">
    <source>
        <dbReference type="ARBA" id="ARBA00022729"/>
    </source>
</evidence>
<dbReference type="Pfam" id="PF13517">
    <property type="entry name" value="FG-GAP_3"/>
    <property type="match status" value="1"/>
</dbReference>
<keyword evidence="6" id="KW-1133">Transmembrane helix</keyword>
<evidence type="ECO:0000259" key="8">
    <source>
        <dbReference type="Pfam" id="PF25023"/>
    </source>
</evidence>
<evidence type="ECO:0000256" key="1">
    <source>
        <dbReference type="ARBA" id="ARBA00004613"/>
    </source>
</evidence>
<dbReference type="Pfam" id="PF03534">
    <property type="entry name" value="SpvB"/>
    <property type="match status" value="1"/>
</dbReference>
<evidence type="ECO:0000256" key="4">
    <source>
        <dbReference type="ARBA" id="ARBA00022737"/>
    </source>
</evidence>
<protein>
    <submittedName>
        <fullName evidence="9">RHS repeat-associated core domain-containing protein</fullName>
    </submittedName>
</protein>
<evidence type="ECO:0000313" key="9">
    <source>
        <dbReference type="EMBL" id="SHE77321.1"/>
    </source>
</evidence>
<dbReference type="InterPro" id="IPR003284">
    <property type="entry name" value="Sal_SpvB"/>
</dbReference>